<dbReference type="EMBL" id="FMVT01000006">
    <property type="protein sequence ID" value="SCY59490.1"/>
    <property type="molecule type" value="Genomic_DNA"/>
</dbReference>
<keyword evidence="1 2" id="KW-0732">Signal</keyword>
<dbReference type="STRING" id="336292.SAMN05660710_02018"/>
<protein>
    <recommendedName>
        <fullName evidence="3">DUF4174 domain-containing protein</fullName>
    </recommendedName>
</protein>
<proteinExistence type="predicted"/>
<reference evidence="4 5" key="1">
    <citation type="submission" date="2016-10" db="EMBL/GenBank/DDBJ databases">
        <authorList>
            <person name="de Groot N.N."/>
        </authorList>
    </citation>
    <scope>NUCLEOTIDE SEQUENCE [LARGE SCALE GENOMIC DNA]</scope>
    <source>
        <strain evidence="4 5">CGMCC 1.8925</strain>
    </source>
</reference>
<keyword evidence="5" id="KW-1185">Reference proteome</keyword>
<evidence type="ECO:0000259" key="3">
    <source>
        <dbReference type="Pfam" id="PF13778"/>
    </source>
</evidence>
<name>A0A1G5H804_9RHOB</name>
<evidence type="ECO:0000313" key="4">
    <source>
        <dbReference type="EMBL" id="SCY59490.1"/>
    </source>
</evidence>
<dbReference type="Proteomes" id="UP000199502">
    <property type="component" value="Unassembled WGS sequence"/>
</dbReference>
<evidence type="ECO:0000256" key="2">
    <source>
        <dbReference type="SAM" id="SignalP"/>
    </source>
</evidence>
<gene>
    <name evidence="4" type="ORF">SAMN05660710_02018</name>
</gene>
<feature type="chain" id="PRO_5011625811" description="DUF4174 domain-containing protein" evidence="2">
    <location>
        <begin position="21"/>
        <end position="134"/>
    </location>
</feature>
<evidence type="ECO:0000256" key="1">
    <source>
        <dbReference type="ARBA" id="ARBA00022729"/>
    </source>
</evidence>
<accession>A0A1G5H804</accession>
<organism evidence="4 5">
    <name type="scientific">Paracoccus tibetensis</name>
    <dbReference type="NCBI Taxonomy" id="336292"/>
    <lineage>
        <taxon>Bacteria</taxon>
        <taxon>Pseudomonadati</taxon>
        <taxon>Pseudomonadota</taxon>
        <taxon>Alphaproteobacteria</taxon>
        <taxon>Rhodobacterales</taxon>
        <taxon>Paracoccaceae</taxon>
        <taxon>Paracoccus</taxon>
    </lineage>
</organism>
<sequence>MRLARLTALLAGVMPGLAQAVQPGDLSPQPLQEGTLESLRWQARPVVILGEGAEVEAQIGALMAEAGALRERDVVLLTDGPGAAPLRERAGEGFIVMLIGKDGGVKLTQNSMIDPTEIVSLIDTMPMRQQEARD</sequence>
<dbReference type="InterPro" id="IPR025232">
    <property type="entry name" value="DUF4174"/>
</dbReference>
<feature type="domain" description="DUF4174" evidence="3">
    <location>
        <begin position="92"/>
        <end position="131"/>
    </location>
</feature>
<evidence type="ECO:0000313" key="5">
    <source>
        <dbReference type="Proteomes" id="UP000199502"/>
    </source>
</evidence>
<dbReference type="RefSeq" id="WP_175453301.1">
    <property type="nucleotide sequence ID" value="NZ_FMVT01000006.1"/>
</dbReference>
<dbReference type="AlphaFoldDB" id="A0A1G5H804"/>
<dbReference type="Pfam" id="PF13778">
    <property type="entry name" value="DUF4174"/>
    <property type="match status" value="1"/>
</dbReference>
<feature type="signal peptide" evidence="2">
    <location>
        <begin position="1"/>
        <end position="20"/>
    </location>
</feature>